<evidence type="ECO:0000313" key="12">
    <source>
        <dbReference type="Proteomes" id="UP001500767"/>
    </source>
</evidence>
<dbReference type="InterPro" id="IPR029044">
    <property type="entry name" value="Nucleotide-diphossugar_trans"/>
</dbReference>
<evidence type="ECO:0000256" key="2">
    <source>
        <dbReference type="ARBA" id="ARBA00022475"/>
    </source>
</evidence>
<keyword evidence="2" id="KW-1003">Cell membrane</keyword>
<gene>
    <name evidence="11" type="ORF">GCM10022197_29560</name>
</gene>
<feature type="domain" description="Glycosyltransferase 2-like" evidence="10">
    <location>
        <begin position="25"/>
        <end position="161"/>
    </location>
</feature>
<dbReference type="RefSeq" id="WP_204913389.1">
    <property type="nucleotide sequence ID" value="NZ_BAAAYR010000004.1"/>
</dbReference>
<keyword evidence="5" id="KW-0472">Membrane</keyword>
<accession>A0ABP6XST3</accession>
<name>A0ABP6XST3_9ACTN</name>
<keyword evidence="4" id="KW-0808">Transferase</keyword>
<dbReference type="Pfam" id="PF00535">
    <property type="entry name" value="Glycos_transf_2"/>
    <property type="match status" value="1"/>
</dbReference>
<evidence type="ECO:0000256" key="1">
    <source>
        <dbReference type="ARBA" id="ARBA00004236"/>
    </source>
</evidence>
<comment type="caution">
    <text evidence="11">The sequence shown here is derived from an EMBL/GenBank/DDBJ whole genome shotgun (WGS) entry which is preliminary data.</text>
</comment>
<dbReference type="PANTHER" id="PTHR43646">
    <property type="entry name" value="GLYCOSYLTRANSFERASE"/>
    <property type="match status" value="1"/>
</dbReference>
<keyword evidence="3" id="KW-0328">Glycosyltransferase</keyword>
<evidence type="ECO:0000256" key="7">
    <source>
        <dbReference type="ARBA" id="ARBA00037904"/>
    </source>
</evidence>
<evidence type="ECO:0000256" key="5">
    <source>
        <dbReference type="ARBA" id="ARBA00023136"/>
    </source>
</evidence>
<evidence type="ECO:0000256" key="3">
    <source>
        <dbReference type="ARBA" id="ARBA00022676"/>
    </source>
</evidence>
<evidence type="ECO:0000256" key="6">
    <source>
        <dbReference type="ARBA" id="ARBA00037281"/>
    </source>
</evidence>
<evidence type="ECO:0000256" key="9">
    <source>
        <dbReference type="ARBA" id="ARBA00040345"/>
    </source>
</evidence>
<reference evidence="12" key="1">
    <citation type="journal article" date="2019" name="Int. J. Syst. Evol. Microbiol.">
        <title>The Global Catalogue of Microorganisms (GCM) 10K type strain sequencing project: providing services to taxonomists for standard genome sequencing and annotation.</title>
        <authorList>
            <consortium name="The Broad Institute Genomics Platform"/>
            <consortium name="The Broad Institute Genome Sequencing Center for Infectious Disease"/>
            <person name="Wu L."/>
            <person name="Ma J."/>
        </authorList>
    </citation>
    <scope>NUCLEOTIDE SEQUENCE [LARGE SCALE GENOMIC DNA]</scope>
    <source>
        <strain evidence="12">JCM 16540</strain>
    </source>
</reference>
<keyword evidence="12" id="KW-1185">Reference proteome</keyword>
<dbReference type="PANTHER" id="PTHR43646:SF2">
    <property type="entry name" value="GLYCOSYLTRANSFERASE 2-LIKE DOMAIN-CONTAINING PROTEIN"/>
    <property type="match status" value="1"/>
</dbReference>
<comment type="pathway">
    <text evidence="7">Carotenoid biosynthesis; staphyloxanthin biosynthesis; staphyloxanthin from farnesyl diphosphate: step 4/5.</text>
</comment>
<proteinExistence type="inferred from homology"/>
<dbReference type="InterPro" id="IPR001173">
    <property type="entry name" value="Glyco_trans_2-like"/>
</dbReference>
<comment type="subcellular location">
    <subcellularLocation>
        <location evidence="1">Cell membrane</location>
    </subcellularLocation>
</comment>
<organism evidence="11 12">
    <name type="scientific">Microlunatus spumicola</name>
    <dbReference type="NCBI Taxonomy" id="81499"/>
    <lineage>
        <taxon>Bacteria</taxon>
        <taxon>Bacillati</taxon>
        <taxon>Actinomycetota</taxon>
        <taxon>Actinomycetes</taxon>
        <taxon>Propionibacteriales</taxon>
        <taxon>Propionibacteriaceae</taxon>
        <taxon>Microlunatus</taxon>
    </lineage>
</organism>
<evidence type="ECO:0000313" key="11">
    <source>
        <dbReference type="EMBL" id="GAA3571159.1"/>
    </source>
</evidence>
<protein>
    <recommendedName>
        <fullName evidence="9">4,4'-diaponeurosporenoate glycosyltransferase</fullName>
    </recommendedName>
</protein>
<evidence type="ECO:0000256" key="4">
    <source>
        <dbReference type="ARBA" id="ARBA00022679"/>
    </source>
</evidence>
<dbReference type="EMBL" id="BAAAYR010000004">
    <property type="protein sequence ID" value="GAA3571159.1"/>
    <property type="molecule type" value="Genomic_DNA"/>
</dbReference>
<dbReference type="Gene3D" id="3.90.550.10">
    <property type="entry name" value="Spore Coat Polysaccharide Biosynthesis Protein SpsA, Chain A"/>
    <property type="match status" value="1"/>
</dbReference>
<comment type="function">
    <text evidence="6">Catalyzes the glycosylation of 4,4'-diaponeurosporenoate, i.e. the esterification of glucose at the C1'' position with the carboxyl group of 4,4'-diaponeurosporenic acid, to form glycosyl-4,4'-diaponeurosporenoate. This is a step in the biosynthesis of staphyloxanthin, an orange pigment present in most staphylococci strains.</text>
</comment>
<comment type="similarity">
    <text evidence="8">Belongs to the glycosyltransferase 2 family. CrtQ subfamily.</text>
</comment>
<evidence type="ECO:0000256" key="8">
    <source>
        <dbReference type="ARBA" id="ARBA00038120"/>
    </source>
</evidence>
<dbReference type="Proteomes" id="UP001500767">
    <property type="component" value="Unassembled WGS sequence"/>
</dbReference>
<dbReference type="SUPFAM" id="SSF53448">
    <property type="entry name" value="Nucleotide-diphospho-sugar transferases"/>
    <property type="match status" value="1"/>
</dbReference>
<sequence length="264" mass="27302">MTLPPVQPVKPVRPIQPVQPFDVVVAVPARDEEASVETCLRSVVAAAQHALRTGAVARVRIALAAHRSRDATALRASAYLATTGLDHLVLVDESSDTVGAVRAGLVEAAMAASPRLAPSRTWLLSTDADSVVPTDWVVGLLDVAARTGADLVAGFVALDGWVADPGALAAYDHLLQAGLTAEGHDHVWAANLAVAYPAYAAAGGFPSVVHGEERVLARRVTRAGGKAVGALHPVVTTSARMPGRAAHGLGDLLRRLADAEEEAS</sequence>
<evidence type="ECO:0000259" key="10">
    <source>
        <dbReference type="Pfam" id="PF00535"/>
    </source>
</evidence>